<dbReference type="AlphaFoldDB" id="A0A7G1H071"/>
<organism evidence="2 3">
    <name type="scientific">Dissulfurispira thermophila</name>
    <dbReference type="NCBI Taxonomy" id="2715679"/>
    <lineage>
        <taxon>Bacteria</taxon>
        <taxon>Pseudomonadati</taxon>
        <taxon>Nitrospirota</taxon>
        <taxon>Thermodesulfovibrionia</taxon>
        <taxon>Thermodesulfovibrionales</taxon>
        <taxon>Dissulfurispiraceae</taxon>
        <taxon>Dissulfurispira</taxon>
    </lineage>
</organism>
<protein>
    <recommendedName>
        <fullName evidence="1">DUF8180 domain-containing protein</fullName>
    </recommendedName>
</protein>
<gene>
    <name evidence="2" type="ORF">JZK55_08600</name>
</gene>
<sequence length="66" mass="7992">MDDLQKLKHLLRHWMEHNDEHAETYRNWAEKVSSLGNKELSEILGQLYHQTKKMNELFEEAIKKID</sequence>
<keyword evidence="3" id="KW-1185">Reference proteome</keyword>
<accession>A0A7G1H071</accession>
<dbReference type="EMBL" id="AP022873">
    <property type="protein sequence ID" value="BCB95938.1"/>
    <property type="molecule type" value="Genomic_DNA"/>
</dbReference>
<dbReference type="Pfam" id="PF26551">
    <property type="entry name" value="DUF8180"/>
    <property type="match status" value="1"/>
</dbReference>
<dbReference type="InterPro" id="IPR058493">
    <property type="entry name" value="DUF8180"/>
</dbReference>
<dbReference type="Proteomes" id="UP000516360">
    <property type="component" value="Chromosome"/>
</dbReference>
<dbReference type="RefSeq" id="WP_207105999.1">
    <property type="nucleotide sequence ID" value="NZ_AP022873.1"/>
</dbReference>
<proteinExistence type="predicted"/>
<name>A0A7G1H071_9BACT</name>
<dbReference type="KEGG" id="dtp:JZK55_08600"/>
<feature type="domain" description="DUF8180" evidence="1">
    <location>
        <begin position="7"/>
        <end position="65"/>
    </location>
</feature>
<evidence type="ECO:0000313" key="2">
    <source>
        <dbReference type="EMBL" id="BCB95938.1"/>
    </source>
</evidence>
<evidence type="ECO:0000313" key="3">
    <source>
        <dbReference type="Proteomes" id="UP000516360"/>
    </source>
</evidence>
<evidence type="ECO:0000259" key="1">
    <source>
        <dbReference type="Pfam" id="PF26551"/>
    </source>
</evidence>
<reference evidence="2 3" key="1">
    <citation type="submission" date="2020-03" db="EMBL/GenBank/DDBJ databases">
        <title>Complete genome sequences of two sulfur-disproportionating bacterial strains T55J and Mzg5.</title>
        <authorList>
            <person name="Umezawa K."/>
            <person name="Kojima H."/>
            <person name="Kato Y."/>
            <person name="Fukui M."/>
        </authorList>
    </citation>
    <scope>NUCLEOTIDE SEQUENCE [LARGE SCALE GENOMIC DNA]</scope>
    <source>
        <strain evidence="2 3">T55J</strain>
    </source>
</reference>